<evidence type="ECO:0000313" key="3">
    <source>
        <dbReference type="EMBL" id="QBF24519.1"/>
    </source>
</evidence>
<dbReference type="GO" id="GO:0005737">
    <property type="term" value="C:cytoplasm"/>
    <property type="evidence" value="ECO:0007669"/>
    <property type="project" value="TreeGrafter"/>
</dbReference>
<protein>
    <submittedName>
        <fullName evidence="3">Leucine-rich repeat domain-containing protein</fullName>
    </submittedName>
</protein>
<evidence type="ECO:0000256" key="1">
    <source>
        <dbReference type="ARBA" id="ARBA00022614"/>
    </source>
</evidence>
<evidence type="ECO:0000256" key="2">
    <source>
        <dbReference type="ARBA" id="ARBA00022737"/>
    </source>
</evidence>
<sequence length="678" mass="75276">MPSPIGQTNPPTAYTNSLENDTRSIKQQILRDRLQVLPSTPAMKLEALIGFLQADADCKSDLNRPLAKRVLDSMSDRPDEPWCQGLLVELVAMNGGPALSSSRYCLSVIDPTSSSWSSTPARSDTQAALIIDIEEGLLSCNMTHDIHLRLMGEELAQATTSIWYSINDVNPLQVLLQVAEHLQDLTEWAGASEQRAKVARTIISCMPGLAKDSGGKTQLLDLRNLDLQSADLRDFPRLRSPLTHIQILDLGENRLDQYPYALLTNLAQLHTLGAPDNDLPTLPTELPVQNLSRLNLRDNNIRLDEASQAWLSTAKGLTWMDLSDNTLGRTPDLHGLSKLVTFDLSTCSLNSLPGGLESLQHLKQAYIRDNRIQTLPDWSRTLPSATANAIDVSGNPLGTEALESVRACYDACLTDLMLAPNATQDQPFTQAQQQILTELRKPGSMMLFRALQSWSETIDASITPKSFNRRTDAVLQWLQTLNSPDRERAMAQQCFEKLEQHMCIAQIYQQPQPPTVTQRLFELTLASVHKQILDSLIDQRIDSDALPVLRLYIHSKVVERTGLSWPGAPLPGETCKISSSLSQTVSERVLNELSEYLLACTPDDPETLDLLLEQESWSEHLHSLDPALTASQQALELAMEQAQSGQGAEQALLETARQLSMAFIDRQKDLTLKIYQDL</sequence>
<keyword evidence="1" id="KW-0433">Leucine-rich repeat</keyword>
<dbReference type="PANTHER" id="PTHR48051:SF1">
    <property type="entry name" value="RAS SUPPRESSOR PROTEIN 1"/>
    <property type="match status" value="1"/>
</dbReference>
<dbReference type="PANTHER" id="PTHR48051">
    <property type="match status" value="1"/>
</dbReference>
<dbReference type="InterPro" id="IPR032675">
    <property type="entry name" value="LRR_dom_sf"/>
</dbReference>
<dbReference type="Proteomes" id="UP000291130">
    <property type="component" value="Chromosome"/>
</dbReference>
<name>A0A411MCW2_9PSED</name>
<dbReference type="KEGG" id="ptk:EXN22_02010"/>
<keyword evidence="4" id="KW-1185">Reference proteome</keyword>
<evidence type="ECO:0000313" key="4">
    <source>
        <dbReference type="Proteomes" id="UP000291130"/>
    </source>
</evidence>
<dbReference type="EMBL" id="CP035952">
    <property type="protein sequence ID" value="QBF24519.1"/>
    <property type="molecule type" value="Genomic_DNA"/>
</dbReference>
<accession>A0A411MCW2</accession>
<dbReference type="InterPro" id="IPR050216">
    <property type="entry name" value="LRR_domain-containing"/>
</dbReference>
<proteinExistence type="predicted"/>
<dbReference type="RefSeq" id="WP_130262220.1">
    <property type="nucleotide sequence ID" value="NZ_CP035952.1"/>
</dbReference>
<organism evidence="3 4">
    <name type="scientific">Pseudomonas tructae</name>
    <dbReference type="NCBI Taxonomy" id="2518644"/>
    <lineage>
        <taxon>Bacteria</taxon>
        <taxon>Pseudomonadati</taxon>
        <taxon>Pseudomonadota</taxon>
        <taxon>Gammaproteobacteria</taxon>
        <taxon>Pseudomonadales</taxon>
        <taxon>Pseudomonadaceae</taxon>
        <taxon>Pseudomonas</taxon>
    </lineage>
</organism>
<reference evidence="3 4" key="1">
    <citation type="submission" date="2019-02" db="EMBL/GenBank/DDBJ databases">
        <title>Complete genome sequence of Pseudomonas sp. SNU WT1 isolated from rainbow trout.</title>
        <authorList>
            <person name="Oh W.T."/>
            <person name="Park S.C."/>
        </authorList>
    </citation>
    <scope>NUCLEOTIDE SEQUENCE [LARGE SCALE GENOMIC DNA]</scope>
    <source>
        <strain evidence="3 4">SNU WT1</strain>
    </source>
</reference>
<dbReference type="SUPFAM" id="SSF52058">
    <property type="entry name" value="L domain-like"/>
    <property type="match status" value="1"/>
</dbReference>
<dbReference type="AlphaFoldDB" id="A0A411MCW2"/>
<keyword evidence="2" id="KW-0677">Repeat</keyword>
<dbReference type="OrthoDB" id="1467561at2"/>
<gene>
    <name evidence="3" type="ORF">EXN22_02010</name>
</gene>
<dbReference type="Gene3D" id="3.80.10.10">
    <property type="entry name" value="Ribonuclease Inhibitor"/>
    <property type="match status" value="1"/>
</dbReference>